<dbReference type="InterPro" id="IPR031327">
    <property type="entry name" value="MCM"/>
</dbReference>
<dbReference type="GO" id="GO:0005524">
    <property type="term" value="F:ATP binding"/>
    <property type="evidence" value="ECO:0007669"/>
    <property type="project" value="UniProtKB-KW"/>
</dbReference>
<dbReference type="InterPro" id="IPR001208">
    <property type="entry name" value="MCM_dom"/>
</dbReference>
<dbReference type="InterPro" id="IPR041562">
    <property type="entry name" value="MCM_lid"/>
</dbReference>
<evidence type="ECO:0000256" key="4">
    <source>
        <dbReference type="ARBA" id="ARBA00023125"/>
    </source>
</evidence>
<dbReference type="Pfam" id="PF00493">
    <property type="entry name" value="MCM"/>
    <property type="match status" value="1"/>
</dbReference>
<organism evidence="6 7">
    <name type="scientific">Arachis hypogaea</name>
    <name type="common">Peanut</name>
    <dbReference type="NCBI Taxonomy" id="3818"/>
    <lineage>
        <taxon>Eukaryota</taxon>
        <taxon>Viridiplantae</taxon>
        <taxon>Streptophyta</taxon>
        <taxon>Embryophyta</taxon>
        <taxon>Tracheophyta</taxon>
        <taxon>Spermatophyta</taxon>
        <taxon>Magnoliopsida</taxon>
        <taxon>eudicotyledons</taxon>
        <taxon>Gunneridae</taxon>
        <taxon>Pentapetalae</taxon>
        <taxon>rosids</taxon>
        <taxon>fabids</taxon>
        <taxon>Fabales</taxon>
        <taxon>Fabaceae</taxon>
        <taxon>Papilionoideae</taxon>
        <taxon>50 kb inversion clade</taxon>
        <taxon>dalbergioids sensu lato</taxon>
        <taxon>Dalbergieae</taxon>
        <taxon>Pterocarpus clade</taxon>
        <taxon>Arachis</taxon>
    </lineage>
</organism>
<dbReference type="GO" id="GO:0003697">
    <property type="term" value="F:single-stranded DNA binding"/>
    <property type="evidence" value="ECO:0007669"/>
    <property type="project" value="TreeGrafter"/>
</dbReference>
<feature type="domain" description="MCM C-terminal AAA(+) ATPase" evidence="5">
    <location>
        <begin position="26"/>
        <end position="96"/>
    </location>
</feature>
<proteinExistence type="predicted"/>
<protein>
    <recommendedName>
        <fullName evidence="1">DNA helicase</fullName>
        <ecNumber evidence="1">3.6.4.12</ecNumber>
    </recommendedName>
</protein>
<comment type="caution">
    <text evidence="6">The sequence shown here is derived from an EMBL/GenBank/DDBJ whole genome shotgun (WGS) entry which is preliminary data.</text>
</comment>
<reference evidence="6 7" key="1">
    <citation type="submission" date="2019-01" db="EMBL/GenBank/DDBJ databases">
        <title>Sequencing of cultivated peanut Arachis hypogaea provides insights into genome evolution and oil improvement.</title>
        <authorList>
            <person name="Chen X."/>
        </authorList>
    </citation>
    <scope>NUCLEOTIDE SEQUENCE [LARGE SCALE GENOMIC DNA]</scope>
    <source>
        <strain evidence="7">cv. Fuhuasheng</strain>
        <tissue evidence="6">Leaves</tissue>
    </source>
</reference>
<dbReference type="AlphaFoldDB" id="A0A444WYZ5"/>
<keyword evidence="3" id="KW-0067">ATP-binding</keyword>
<name>A0A444WYZ5_ARAHY</name>
<evidence type="ECO:0000256" key="3">
    <source>
        <dbReference type="ARBA" id="ARBA00022840"/>
    </source>
</evidence>
<sequence length="227" mass="25371">MNFAFLNTDVYLVVKSIAYILSCFVQAGLVTTLSTRTTVFGATNPKGQYDPDQRITSVALSVNTTLSGPLLSRFDIVLVLLDTKNPEWDAVVSSHILSEAEPDRANNDEDLAKVWPLSTLKRYLHYVKETFKPVLTREAERVISSYYQLQRKSATHNAARTTVRMLESLIRLAQAHARLMFRNEVTRLDAITAILCVESSMTTSAIVDCIGNALHSNFTENPDQELS</sequence>
<dbReference type="GO" id="GO:0017116">
    <property type="term" value="F:single-stranded DNA helicase activity"/>
    <property type="evidence" value="ECO:0007669"/>
    <property type="project" value="TreeGrafter"/>
</dbReference>
<dbReference type="Pfam" id="PF17855">
    <property type="entry name" value="MCM_lid"/>
    <property type="match status" value="1"/>
</dbReference>
<dbReference type="Proteomes" id="UP000289738">
    <property type="component" value="Chromosome B10"/>
</dbReference>
<dbReference type="GO" id="GO:0042555">
    <property type="term" value="C:MCM complex"/>
    <property type="evidence" value="ECO:0007669"/>
    <property type="project" value="TreeGrafter"/>
</dbReference>
<dbReference type="Gene3D" id="3.40.50.300">
    <property type="entry name" value="P-loop containing nucleotide triphosphate hydrolases"/>
    <property type="match status" value="1"/>
</dbReference>
<dbReference type="GO" id="GO:0005634">
    <property type="term" value="C:nucleus"/>
    <property type="evidence" value="ECO:0007669"/>
    <property type="project" value="UniProtKB-SubCell"/>
</dbReference>
<keyword evidence="7" id="KW-1185">Reference proteome</keyword>
<evidence type="ECO:0000259" key="5">
    <source>
        <dbReference type="PROSITE" id="PS50051"/>
    </source>
</evidence>
<dbReference type="PANTHER" id="PTHR11630">
    <property type="entry name" value="DNA REPLICATION LICENSING FACTOR MCM FAMILY MEMBER"/>
    <property type="match status" value="1"/>
</dbReference>
<dbReference type="GO" id="GO:0016787">
    <property type="term" value="F:hydrolase activity"/>
    <property type="evidence" value="ECO:0007669"/>
    <property type="project" value="UniProtKB-KW"/>
</dbReference>
<accession>A0A444WYZ5</accession>
<dbReference type="EMBL" id="SDMP01000020">
    <property type="protein sequence ID" value="RYQ82649.1"/>
    <property type="molecule type" value="Genomic_DNA"/>
</dbReference>
<evidence type="ECO:0000313" key="6">
    <source>
        <dbReference type="EMBL" id="RYQ82649.1"/>
    </source>
</evidence>
<keyword evidence="4" id="KW-0238">DNA-binding</keyword>
<evidence type="ECO:0000313" key="7">
    <source>
        <dbReference type="Proteomes" id="UP000289738"/>
    </source>
</evidence>
<dbReference type="EC" id="3.6.4.12" evidence="1"/>
<dbReference type="PROSITE" id="PS50051">
    <property type="entry name" value="MCM_2"/>
    <property type="match status" value="1"/>
</dbReference>
<evidence type="ECO:0000256" key="1">
    <source>
        <dbReference type="ARBA" id="ARBA00012551"/>
    </source>
</evidence>
<dbReference type="InterPro" id="IPR027417">
    <property type="entry name" value="P-loop_NTPase"/>
</dbReference>
<dbReference type="SMART" id="SM00350">
    <property type="entry name" value="MCM"/>
    <property type="match status" value="1"/>
</dbReference>
<dbReference type="GO" id="GO:0000724">
    <property type="term" value="P:double-strand break repair via homologous recombination"/>
    <property type="evidence" value="ECO:0007669"/>
    <property type="project" value="TreeGrafter"/>
</dbReference>
<evidence type="ECO:0000256" key="2">
    <source>
        <dbReference type="ARBA" id="ARBA00022741"/>
    </source>
</evidence>
<gene>
    <name evidence="6" type="ORF">Ahy_B10g101229</name>
</gene>
<dbReference type="PANTHER" id="PTHR11630:SF48">
    <property type="entry name" value="DNA HELICASE MCM9"/>
    <property type="match status" value="1"/>
</dbReference>
<dbReference type="SUPFAM" id="SSF52540">
    <property type="entry name" value="P-loop containing nucleoside triphosphate hydrolases"/>
    <property type="match status" value="1"/>
</dbReference>
<keyword evidence="2" id="KW-0547">Nucleotide-binding</keyword>